<evidence type="ECO:0000313" key="2">
    <source>
        <dbReference type="Proteomes" id="UP000077271"/>
    </source>
</evidence>
<dbReference type="AlphaFoldDB" id="A0A177L1X4"/>
<sequence>MIQLKNLNRFVILFSLIGEKKKQKIVSLSNEVLENMGDTEHLKREDQLDLLQTMDEIEEKYKTVLLLRFGKQC</sequence>
<name>A0A177L1X4_9BACI</name>
<dbReference type="EMBL" id="LQWZ01000001">
    <property type="protein sequence ID" value="OAH59628.1"/>
    <property type="molecule type" value="Genomic_DNA"/>
</dbReference>
<reference evidence="1 2" key="1">
    <citation type="submission" date="2016-01" db="EMBL/GenBank/DDBJ databases">
        <title>Investigation of taxonomic status of Bacillus aminovorans.</title>
        <authorList>
            <person name="Verma A."/>
            <person name="Pal Y."/>
            <person name="Krishnamurthi S."/>
        </authorList>
    </citation>
    <scope>NUCLEOTIDE SEQUENCE [LARGE SCALE GENOMIC DNA]</scope>
    <source>
        <strain evidence="1 2">DSM 4337</strain>
    </source>
</reference>
<gene>
    <name evidence="1" type="ORF">AWH48_00545</name>
</gene>
<accession>A0A177L1X4</accession>
<protein>
    <submittedName>
        <fullName evidence="1">Uncharacterized protein</fullName>
    </submittedName>
</protein>
<comment type="caution">
    <text evidence="1">The sequence shown here is derived from an EMBL/GenBank/DDBJ whole genome shotgun (WGS) entry which is preliminary data.</text>
</comment>
<evidence type="ECO:0000313" key="1">
    <source>
        <dbReference type="EMBL" id="OAH59628.1"/>
    </source>
</evidence>
<organism evidence="1 2">
    <name type="scientific">Domibacillus aminovorans</name>
    <dbReference type="NCBI Taxonomy" id="29332"/>
    <lineage>
        <taxon>Bacteria</taxon>
        <taxon>Bacillati</taxon>
        <taxon>Bacillota</taxon>
        <taxon>Bacilli</taxon>
        <taxon>Bacillales</taxon>
        <taxon>Bacillaceae</taxon>
        <taxon>Domibacillus</taxon>
    </lineage>
</organism>
<proteinExistence type="predicted"/>
<dbReference type="Proteomes" id="UP000077271">
    <property type="component" value="Unassembled WGS sequence"/>
</dbReference>
<dbReference type="OrthoDB" id="9782703at2"/>
<dbReference type="RefSeq" id="WP_018391999.1">
    <property type="nucleotide sequence ID" value="NZ_LQWZ01000001.1"/>
</dbReference>